<dbReference type="PROSITE" id="PS50110">
    <property type="entry name" value="RESPONSE_REGULATORY"/>
    <property type="match status" value="1"/>
</dbReference>
<dbReference type="Gene3D" id="3.30.565.10">
    <property type="entry name" value="Histidine kinase-like ATPase, C-terminal domain"/>
    <property type="match status" value="1"/>
</dbReference>
<dbReference type="PANTHER" id="PTHR45530">
    <property type="entry name" value="SENSORY TRANSDUCTION HISTIDINE KINASE"/>
    <property type="match status" value="1"/>
</dbReference>
<evidence type="ECO:0000256" key="1">
    <source>
        <dbReference type="ARBA" id="ARBA00004651"/>
    </source>
</evidence>
<feature type="domain" description="Response regulatory" evidence="11">
    <location>
        <begin position="719"/>
        <end position="840"/>
    </location>
</feature>
<evidence type="ECO:0008006" key="14">
    <source>
        <dbReference type="Google" id="ProtNLM"/>
    </source>
</evidence>
<dbReference type="EMBL" id="OZ020097">
    <property type="protein sequence ID" value="CAK9268973.1"/>
    <property type="molecule type" value="Genomic_DNA"/>
</dbReference>
<dbReference type="InterPro" id="IPR005467">
    <property type="entry name" value="His_kinase_dom"/>
</dbReference>
<dbReference type="SUPFAM" id="SSF55874">
    <property type="entry name" value="ATPase domain of HSP90 chaperone/DNA topoisomerase II/histidine kinase"/>
    <property type="match status" value="1"/>
</dbReference>
<keyword evidence="4 9" id="KW-0812">Transmembrane</keyword>
<evidence type="ECO:0000313" key="12">
    <source>
        <dbReference type="EMBL" id="CAK9268973.1"/>
    </source>
</evidence>
<evidence type="ECO:0000256" key="6">
    <source>
        <dbReference type="ARBA" id="ARBA00023136"/>
    </source>
</evidence>
<dbReference type="InterPro" id="IPR004358">
    <property type="entry name" value="Sig_transdc_His_kin-like_C"/>
</dbReference>
<name>A0ABP0WQ43_9BRYO</name>
<feature type="transmembrane region" description="Helical" evidence="9">
    <location>
        <begin position="157"/>
        <end position="174"/>
    </location>
</feature>
<reference evidence="12 13" key="1">
    <citation type="submission" date="2024-02" db="EMBL/GenBank/DDBJ databases">
        <authorList>
            <consortium name="ELIXIR-Norway"/>
            <consortium name="Elixir Norway"/>
        </authorList>
    </citation>
    <scope>NUCLEOTIDE SEQUENCE [LARGE SCALE GENOMIC DNA]</scope>
</reference>
<dbReference type="CDD" id="cd00082">
    <property type="entry name" value="HisKA"/>
    <property type="match status" value="1"/>
</dbReference>
<dbReference type="InterPro" id="IPR001789">
    <property type="entry name" value="Sig_transdc_resp-reg_receiver"/>
</dbReference>
<keyword evidence="2" id="KW-1003">Cell membrane</keyword>
<evidence type="ECO:0000256" key="3">
    <source>
        <dbReference type="ARBA" id="ARBA00022553"/>
    </source>
</evidence>
<dbReference type="Pfam" id="PF00072">
    <property type="entry name" value="Response_reg"/>
    <property type="match status" value="1"/>
</dbReference>
<dbReference type="SUPFAM" id="SSF52172">
    <property type="entry name" value="CheY-like"/>
    <property type="match status" value="1"/>
</dbReference>
<comment type="subcellular location">
    <subcellularLocation>
        <location evidence="1">Cell membrane</location>
        <topology evidence="1">Multi-pass membrane protein</topology>
    </subcellularLocation>
</comment>
<keyword evidence="8" id="KW-0175">Coiled coil</keyword>
<keyword evidence="13" id="KW-1185">Reference proteome</keyword>
<evidence type="ECO:0000313" key="13">
    <source>
        <dbReference type="Proteomes" id="UP001497444"/>
    </source>
</evidence>
<dbReference type="InterPro" id="IPR007895">
    <property type="entry name" value="MASE1"/>
</dbReference>
<dbReference type="Proteomes" id="UP001497444">
    <property type="component" value="Chromosome 2"/>
</dbReference>
<feature type="domain" description="Histidine kinase" evidence="10">
    <location>
        <begin position="440"/>
        <end position="674"/>
    </location>
</feature>
<proteinExistence type="predicted"/>
<feature type="transmembrane region" description="Helical" evidence="9">
    <location>
        <begin position="281"/>
        <end position="304"/>
    </location>
</feature>
<feature type="coiled-coil region" evidence="8">
    <location>
        <begin position="381"/>
        <end position="433"/>
    </location>
</feature>
<feature type="modified residue" description="4-aspartylphosphate" evidence="7">
    <location>
        <position position="770"/>
    </location>
</feature>
<dbReference type="InterPro" id="IPR036097">
    <property type="entry name" value="HisK_dim/P_sf"/>
</dbReference>
<dbReference type="PROSITE" id="PS50109">
    <property type="entry name" value="HIS_KIN"/>
    <property type="match status" value="1"/>
</dbReference>
<feature type="transmembrane region" description="Helical" evidence="9">
    <location>
        <begin position="117"/>
        <end position="145"/>
    </location>
</feature>
<organism evidence="12 13">
    <name type="scientific">Sphagnum jensenii</name>
    <dbReference type="NCBI Taxonomy" id="128206"/>
    <lineage>
        <taxon>Eukaryota</taxon>
        <taxon>Viridiplantae</taxon>
        <taxon>Streptophyta</taxon>
        <taxon>Embryophyta</taxon>
        <taxon>Bryophyta</taxon>
        <taxon>Sphagnophytina</taxon>
        <taxon>Sphagnopsida</taxon>
        <taxon>Sphagnales</taxon>
        <taxon>Sphagnaceae</taxon>
        <taxon>Sphagnum</taxon>
    </lineage>
</organism>
<evidence type="ECO:0000256" key="2">
    <source>
        <dbReference type="ARBA" id="ARBA00022475"/>
    </source>
</evidence>
<evidence type="ECO:0000256" key="4">
    <source>
        <dbReference type="ARBA" id="ARBA00022692"/>
    </source>
</evidence>
<dbReference type="Pfam" id="PF05231">
    <property type="entry name" value="MASE1"/>
    <property type="match status" value="1"/>
</dbReference>
<keyword evidence="3 7" id="KW-0597">Phosphoprotein</keyword>
<feature type="transmembrane region" description="Helical" evidence="9">
    <location>
        <begin position="325"/>
        <end position="343"/>
    </location>
</feature>
<protein>
    <recommendedName>
        <fullName evidence="14">Ethylene receptor</fullName>
    </recommendedName>
</protein>
<keyword evidence="6 9" id="KW-0472">Membrane</keyword>
<evidence type="ECO:0000256" key="7">
    <source>
        <dbReference type="PROSITE-ProRule" id="PRU00169"/>
    </source>
</evidence>
<accession>A0ABP0WQ43</accession>
<evidence type="ECO:0000256" key="8">
    <source>
        <dbReference type="SAM" id="Coils"/>
    </source>
</evidence>
<feature type="transmembrane region" description="Helical" evidence="9">
    <location>
        <begin position="241"/>
        <end position="261"/>
    </location>
</feature>
<dbReference type="Pfam" id="PF02518">
    <property type="entry name" value="HATPase_c"/>
    <property type="match status" value="1"/>
</dbReference>
<dbReference type="SMART" id="SM00387">
    <property type="entry name" value="HATPase_c"/>
    <property type="match status" value="1"/>
</dbReference>
<feature type="transmembrane region" description="Helical" evidence="9">
    <location>
        <begin position="363"/>
        <end position="385"/>
    </location>
</feature>
<dbReference type="PRINTS" id="PR00344">
    <property type="entry name" value="BCTRLSENSOR"/>
</dbReference>
<dbReference type="PANTHER" id="PTHR45530:SF3">
    <property type="entry name" value="TWO-COMPONENT SYSTEM NARL FAMILY SENSOR HISTIDINE KINASE BARA"/>
    <property type="match status" value="1"/>
</dbReference>
<dbReference type="Pfam" id="PF00512">
    <property type="entry name" value="HisKA"/>
    <property type="match status" value="1"/>
</dbReference>
<evidence type="ECO:0000256" key="9">
    <source>
        <dbReference type="SAM" id="Phobius"/>
    </source>
</evidence>
<dbReference type="SMART" id="SM00388">
    <property type="entry name" value="HisKA"/>
    <property type="match status" value="1"/>
</dbReference>
<dbReference type="Gene3D" id="1.10.287.130">
    <property type="match status" value="1"/>
</dbReference>
<dbReference type="Gene3D" id="3.40.50.2300">
    <property type="match status" value="1"/>
</dbReference>
<feature type="transmembrane region" description="Helical" evidence="9">
    <location>
        <begin position="205"/>
        <end position="229"/>
    </location>
</feature>
<dbReference type="SUPFAM" id="SSF47384">
    <property type="entry name" value="Homodimeric domain of signal transducing histidine kinase"/>
    <property type="match status" value="1"/>
</dbReference>
<dbReference type="InterPro" id="IPR003661">
    <property type="entry name" value="HisK_dim/P_dom"/>
</dbReference>
<gene>
    <name evidence="12" type="ORF">CSSPJE1EN1_LOCUS14451</name>
</gene>
<dbReference type="InterPro" id="IPR011006">
    <property type="entry name" value="CheY-like_superfamily"/>
</dbReference>
<dbReference type="InterPro" id="IPR036890">
    <property type="entry name" value="HATPase_C_sf"/>
</dbReference>
<dbReference type="CDD" id="cd16922">
    <property type="entry name" value="HATPase_EvgS-ArcB-TorS-like"/>
    <property type="match status" value="1"/>
</dbReference>
<evidence type="ECO:0000259" key="10">
    <source>
        <dbReference type="PROSITE" id="PS50109"/>
    </source>
</evidence>
<evidence type="ECO:0000256" key="5">
    <source>
        <dbReference type="ARBA" id="ARBA00022989"/>
    </source>
</evidence>
<dbReference type="SMART" id="SM00448">
    <property type="entry name" value="REC"/>
    <property type="match status" value="1"/>
</dbReference>
<dbReference type="InterPro" id="IPR003594">
    <property type="entry name" value="HATPase_dom"/>
</dbReference>
<dbReference type="CDD" id="cd17546">
    <property type="entry name" value="REC_hyHK_CKI1_RcsC-like"/>
    <property type="match status" value="1"/>
</dbReference>
<keyword evidence="5 9" id="KW-1133">Transmembrane helix</keyword>
<evidence type="ECO:0000259" key="11">
    <source>
        <dbReference type="PROSITE" id="PS50110"/>
    </source>
</evidence>
<sequence>MEVEKAQDPAAAAEAATRAGTRRTRDGFSFFDTPEVSSCLGSVGGFMFGFGEECSLRSWRERRRLQPQRREVCDYCLWLRRNIFALLLLGLAGVVTWESSVQALRINMNRTIVFPLYLPAAFALSLSCVWKASIVPGNLAGLYISRLYMLWRGHARFDTWAIVFLFLASVLEALEAQTCGYYMRKFLCKRGSNKSVPSIDTVRDALWYILLIVGCTLLFDFMIALCITVTPLVPWSSFWRFWATWWLGVLAAMMSISPAVTHLMAWECQPSLKKPLKITEWLLLLLINIGLLLVIFVIPIHTFIRPLPYIFFPLIMYMGFRCNRLGWALTVSSITYMCSWASIRGRGSLYITLGRPSPASSHLILEVELFNAVIGIVGITLAAAVREKKQLTKELHQMNIDLEHTVDERTTELRKAHEEAQMSQRKAEQASHAKSDFLANMSHEIRTPIHGILGLTALLLESELSDEQKESLMSVKECADLLLHIINSVLDLAKIESGRLEVERVPFNIEKMVSSTLRMLQARAQERGLQLLWEVDRQVPQVLVGDVGKIQQCLLNLVGNALKFTHEGSVTIRVTVMDQQEISSSSSNKSELLTESLLIKFEVRDTGIGISKEKLKDMFKPFTQADASTSRLYGGTGLGLCIVQRFVELLGGKICAESEANKGSTFYFCLPLLLTTSKDSPGEISPRAPNQEFDMSGKILDQIGNISTKGRGYKDRKLNILLAEDNEINQKVASRQLEKHGHSVMIVSDGQQALDVVRSQHNTLDLVLMDVQMPIMDGLLATQLIRQEEMERGWSRIPILGLTAHAIDGYQDKCFSHGMDSYLGKPFDIRQLLSTIGHILPFQRLEPTKDELE</sequence>